<evidence type="ECO:0000256" key="2">
    <source>
        <dbReference type="PIRNR" id="PIRNR006221"/>
    </source>
</evidence>
<gene>
    <name evidence="3" type="ORF">SAMN06295910_1645</name>
</gene>
<dbReference type="Pfam" id="PF03881">
    <property type="entry name" value="Fructosamin_kin"/>
    <property type="match status" value="1"/>
</dbReference>
<name>A0A1X7GF03_9SPHN</name>
<dbReference type="AlphaFoldDB" id="A0A1X7GF03"/>
<dbReference type="Proteomes" id="UP000192934">
    <property type="component" value="Chromosome I"/>
</dbReference>
<proteinExistence type="inferred from homology"/>
<evidence type="ECO:0000313" key="3">
    <source>
        <dbReference type="EMBL" id="SMF68666.1"/>
    </source>
</evidence>
<dbReference type="STRING" id="941907.SAMN06295910_1645"/>
<evidence type="ECO:0000313" key="4">
    <source>
        <dbReference type="Proteomes" id="UP000192934"/>
    </source>
</evidence>
<dbReference type="Gene3D" id="3.30.200.20">
    <property type="entry name" value="Phosphorylase Kinase, domain 1"/>
    <property type="match status" value="1"/>
</dbReference>
<keyword evidence="4" id="KW-1185">Reference proteome</keyword>
<dbReference type="GO" id="GO:0016301">
    <property type="term" value="F:kinase activity"/>
    <property type="evidence" value="ECO:0007669"/>
    <property type="project" value="UniProtKB-UniRule"/>
</dbReference>
<dbReference type="InterPro" id="IPR011009">
    <property type="entry name" value="Kinase-like_dom_sf"/>
</dbReference>
<protein>
    <submittedName>
        <fullName evidence="3">Fructosamine-3-kinase</fullName>
    </submittedName>
</protein>
<sequence length="269" mass="28596">MSAFARTVAALTATPEEHLHRLGGGDLSEILLVDRADGRTSVAKGGAATGTEAAMLRAIANAGVPAPAIEGEFAGVLLLEHIANDGVMSARAWASVGAAVARLHAVTAERYGWPVDYALGTVALDNRERSDWPAFWGEQRLVATASVLDKPWRERVECLAGHLPDLLPAAPPPALLHGDLWGGNILVRDGALAALIDPACYHGHAEVDLAMLALFDSPPEAFDEAYGALEPGWRMRRPLYQLFPALVHLRLFGTSYAPMVDRLLTAAGC</sequence>
<dbReference type="InterPro" id="IPR016477">
    <property type="entry name" value="Fructo-/Ketosamine-3-kinase"/>
</dbReference>
<accession>A0A1X7GF03</accession>
<dbReference type="Gene3D" id="3.90.1200.10">
    <property type="match status" value="1"/>
</dbReference>
<dbReference type="EMBL" id="LT840185">
    <property type="protein sequence ID" value="SMF68666.1"/>
    <property type="molecule type" value="Genomic_DNA"/>
</dbReference>
<evidence type="ECO:0000256" key="1">
    <source>
        <dbReference type="ARBA" id="ARBA00009460"/>
    </source>
</evidence>
<dbReference type="PIRSF" id="PIRSF006221">
    <property type="entry name" value="Ketosamine-3-kinase"/>
    <property type="match status" value="1"/>
</dbReference>
<keyword evidence="2" id="KW-0808">Transferase</keyword>
<reference evidence="4" key="1">
    <citation type="submission" date="2017-04" db="EMBL/GenBank/DDBJ databases">
        <authorList>
            <person name="Varghese N."/>
            <person name="Submissions S."/>
        </authorList>
    </citation>
    <scope>NUCLEOTIDE SEQUENCE [LARGE SCALE GENOMIC DNA]</scope>
    <source>
        <strain evidence="4">Dd16</strain>
    </source>
</reference>
<comment type="similarity">
    <text evidence="1 2">Belongs to the fructosamine kinase family.</text>
</comment>
<dbReference type="SUPFAM" id="SSF56112">
    <property type="entry name" value="Protein kinase-like (PK-like)"/>
    <property type="match status" value="1"/>
</dbReference>
<dbReference type="PANTHER" id="PTHR12149">
    <property type="entry name" value="FRUCTOSAMINE 3 KINASE-RELATED PROTEIN"/>
    <property type="match status" value="1"/>
</dbReference>
<organism evidence="3 4">
    <name type="scientific">Allosphingosinicella indica</name>
    <dbReference type="NCBI Taxonomy" id="941907"/>
    <lineage>
        <taxon>Bacteria</taxon>
        <taxon>Pseudomonadati</taxon>
        <taxon>Pseudomonadota</taxon>
        <taxon>Alphaproteobacteria</taxon>
        <taxon>Sphingomonadales</taxon>
        <taxon>Sphingomonadaceae</taxon>
        <taxon>Allosphingosinicella</taxon>
    </lineage>
</organism>
<dbReference type="RefSeq" id="WP_085218330.1">
    <property type="nucleotide sequence ID" value="NZ_LT840185.1"/>
</dbReference>
<dbReference type="PANTHER" id="PTHR12149:SF8">
    <property type="entry name" value="PROTEIN-RIBULOSAMINE 3-KINASE"/>
    <property type="match status" value="1"/>
</dbReference>
<dbReference type="OrthoDB" id="5291879at2"/>
<keyword evidence="2 3" id="KW-0418">Kinase</keyword>